<proteinExistence type="inferred from homology"/>
<name>A0A1Y2AZW1_9FUNG</name>
<accession>A0A1Y2AZW1</accession>
<evidence type="ECO:0000256" key="3">
    <source>
        <dbReference type="ARBA" id="ARBA00022692"/>
    </source>
</evidence>
<dbReference type="Proteomes" id="UP000193920">
    <property type="component" value="Unassembled WGS sequence"/>
</dbReference>
<comment type="caution">
    <text evidence="7">The sequence shown here is derived from an EMBL/GenBank/DDBJ whole genome shotgun (WGS) entry which is preliminary data.</text>
</comment>
<organism evidence="7 8">
    <name type="scientific">Neocallimastix californiae</name>
    <dbReference type="NCBI Taxonomy" id="1754190"/>
    <lineage>
        <taxon>Eukaryota</taxon>
        <taxon>Fungi</taxon>
        <taxon>Fungi incertae sedis</taxon>
        <taxon>Chytridiomycota</taxon>
        <taxon>Chytridiomycota incertae sedis</taxon>
        <taxon>Neocallimastigomycetes</taxon>
        <taxon>Neocallimastigales</taxon>
        <taxon>Neocallimastigaceae</taxon>
        <taxon>Neocallimastix</taxon>
    </lineage>
</organism>
<feature type="transmembrane region" description="Helical" evidence="6">
    <location>
        <begin position="49"/>
        <end position="69"/>
    </location>
</feature>
<evidence type="ECO:0000256" key="6">
    <source>
        <dbReference type="SAM" id="Phobius"/>
    </source>
</evidence>
<keyword evidence="4 6" id="KW-1133">Transmembrane helix</keyword>
<keyword evidence="8" id="KW-1185">Reference proteome</keyword>
<evidence type="ECO:0000256" key="5">
    <source>
        <dbReference type="ARBA" id="ARBA00023136"/>
    </source>
</evidence>
<dbReference type="GO" id="GO:0071786">
    <property type="term" value="P:endoplasmic reticulum tubular network organization"/>
    <property type="evidence" value="ECO:0007669"/>
    <property type="project" value="TreeGrafter"/>
</dbReference>
<evidence type="ECO:0000313" key="7">
    <source>
        <dbReference type="EMBL" id="ORY28102.1"/>
    </source>
</evidence>
<comment type="similarity">
    <text evidence="2">Belongs to the PER33/POM33 family.</text>
</comment>
<dbReference type="InterPro" id="IPR051645">
    <property type="entry name" value="PER33/POM33_regulator"/>
</dbReference>
<keyword evidence="3 6" id="KW-0812">Transmembrane</keyword>
<dbReference type="GO" id="GO:0061024">
    <property type="term" value="P:membrane organization"/>
    <property type="evidence" value="ECO:0007669"/>
    <property type="project" value="TreeGrafter"/>
</dbReference>
<comment type="subcellular location">
    <subcellularLocation>
        <location evidence="1">Membrane</location>
        <topology evidence="1">Multi-pass membrane protein</topology>
    </subcellularLocation>
</comment>
<dbReference type="OrthoDB" id="5581259at2759"/>
<dbReference type="InterPro" id="IPR005344">
    <property type="entry name" value="TMEM33/Pom33"/>
</dbReference>
<gene>
    <name evidence="7" type="ORF">LY90DRAFT_461067</name>
</gene>
<sequence>MPEAQTQNNTSKISSLMNIQYVWFLGHLTTVLCSVLYSLSIVYKPLNSFYKKAYMGVIISYGIVVYKLFGAPKLNKMYWMRLTNDENLQYLLLAIVWMTSPPLIILLIPYAIFSLFHALEYCINVLFPLFVPNPSESQKALIGKIRNFVTVYQPIAVQFNARLEVIGILPILILLVIFRRASFIQPVIFSQFLRFRYITSPLVQREFAQLRLTLDSRLLGNTKIPAGIQNVYVKIRDFIIKIGNDPNLASQQQRKTN</sequence>
<dbReference type="AlphaFoldDB" id="A0A1Y2AZW1"/>
<feature type="transmembrane region" description="Helical" evidence="6">
    <location>
        <begin position="21"/>
        <end position="43"/>
    </location>
</feature>
<evidence type="ECO:0000313" key="8">
    <source>
        <dbReference type="Proteomes" id="UP000193920"/>
    </source>
</evidence>
<dbReference type="Pfam" id="PF03661">
    <property type="entry name" value="TMEM33_Pom33"/>
    <property type="match status" value="1"/>
</dbReference>
<evidence type="ECO:0000256" key="4">
    <source>
        <dbReference type="ARBA" id="ARBA00022989"/>
    </source>
</evidence>
<protein>
    <submittedName>
        <fullName evidence="7">Uncharacterized protein</fullName>
    </submittedName>
</protein>
<reference evidence="7 8" key="1">
    <citation type="submission" date="2016-08" db="EMBL/GenBank/DDBJ databases">
        <title>A Parts List for Fungal Cellulosomes Revealed by Comparative Genomics.</title>
        <authorList>
            <consortium name="DOE Joint Genome Institute"/>
            <person name="Haitjema C.H."/>
            <person name="Gilmore S.P."/>
            <person name="Henske J.K."/>
            <person name="Solomon K.V."/>
            <person name="De Groot R."/>
            <person name="Kuo A."/>
            <person name="Mondo S.J."/>
            <person name="Salamov A.A."/>
            <person name="Labutti K."/>
            <person name="Zhao Z."/>
            <person name="Chiniquy J."/>
            <person name="Barry K."/>
            <person name="Brewer H.M."/>
            <person name="Purvine S.O."/>
            <person name="Wright A.T."/>
            <person name="Boxma B."/>
            <person name="Van Alen T."/>
            <person name="Hackstein J.H."/>
            <person name="Baker S.E."/>
            <person name="Grigoriev I.V."/>
            <person name="O'Malley M.A."/>
        </authorList>
    </citation>
    <scope>NUCLEOTIDE SEQUENCE [LARGE SCALE GENOMIC DNA]</scope>
    <source>
        <strain evidence="7 8">G1</strain>
    </source>
</reference>
<feature type="transmembrane region" description="Helical" evidence="6">
    <location>
        <begin position="159"/>
        <end position="178"/>
    </location>
</feature>
<keyword evidence="5 6" id="KW-0472">Membrane</keyword>
<dbReference type="GO" id="GO:0016020">
    <property type="term" value="C:membrane"/>
    <property type="evidence" value="ECO:0007669"/>
    <property type="project" value="UniProtKB-SubCell"/>
</dbReference>
<evidence type="ECO:0000256" key="1">
    <source>
        <dbReference type="ARBA" id="ARBA00004141"/>
    </source>
</evidence>
<feature type="transmembrane region" description="Helical" evidence="6">
    <location>
        <begin position="90"/>
        <end position="112"/>
    </location>
</feature>
<dbReference type="EMBL" id="MCOG01000188">
    <property type="protein sequence ID" value="ORY28102.1"/>
    <property type="molecule type" value="Genomic_DNA"/>
</dbReference>
<dbReference type="PANTHER" id="PTHR12703:SF4">
    <property type="entry name" value="TRANSMEMBRANE PROTEIN 33"/>
    <property type="match status" value="1"/>
</dbReference>
<evidence type="ECO:0000256" key="2">
    <source>
        <dbReference type="ARBA" id="ARBA00007322"/>
    </source>
</evidence>
<dbReference type="PANTHER" id="PTHR12703">
    <property type="entry name" value="TRANSMEMBRANE PROTEIN 33"/>
    <property type="match status" value="1"/>
</dbReference>
<dbReference type="GO" id="GO:0005783">
    <property type="term" value="C:endoplasmic reticulum"/>
    <property type="evidence" value="ECO:0007669"/>
    <property type="project" value="TreeGrafter"/>
</dbReference>